<name>A0A239H9N3_9RHOB</name>
<dbReference type="InterPro" id="IPR001680">
    <property type="entry name" value="WD40_rpt"/>
</dbReference>
<dbReference type="PANTHER" id="PTHR19879:SF1">
    <property type="entry name" value="CANNONBALL-RELATED"/>
    <property type="match status" value="1"/>
</dbReference>
<dbReference type="Gene3D" id="2.40.10.10">
    <property type="entry name" value="Trypsin-like serine proteases"/>
    <property type="match status" value="1"/>
</dbReference>
<feature type="compositionally biased region" description="Basic and acidic residues" evidence="1">
    <location>
        <begin position="324"/>
        <end position="338"/>
    </location>
</feature>
<dbReference type="SUPFAM" id="SSF50998">
    <property type="entry name" value="Quinoprotein alcohol dehydrogenase-like"/>
    <property type="match status" value="1"/>
</dbReference>
<accession>A0A239H9N3</accession>
<proteinExistence type="predicted"/>
<evidence type="ECO:0000313" key="2">
    <source>
        <dbReference type="EMBL" id="SNS77871.1"/>
    </source>
</evidence>
<protein>
    <submittedName>
        <fullName evidence="2">WD40 repeat</fullName>
    </submittedName>
</protein>
<dbReference type="InterPro" id="IPR011044">
    <property type="entry name" value="Quino_amine_DH_bsu"/>
</dbReference>
<dbReference type="Pfam" id="PF13365">
    <property type="entry name" value="Trypsin_2"/>
    <property type="match status" value="1"/>
</dbReference>
<sequence length="1111" mass="115136">MTWVRRLLGPRFGLGLLCVLALGGAASGQGLPVFDGSEFDRLVMEAPARVVARNRARIKDSVAKPIIRYTQATVARQAARGVGQLRLQITSDSGPFVVTCTGFLVAPTLILTAHRCGPGVLDDPALATRKPVSIARMDFIAGYDAPRETDQGTRLPVEVTPVEADAESGYAVLRLKGVVGTALPLSKDASPSTGTPLMILTHPFGESLFVVRDGCALRGSDEPGGRLSHGCATLPGSAGAPVLDMQGRVIAMHLEDRGQGGRGVLSAHLIAQSRLLWALSEGETCVGASAERCGLPPSAGDPKAALATPNPMAASPDPTADPDPDQRDTGSVEAKDDPTAAFPVGIGDAGPAIYGIALPYLPPGTGVELVTGPVGDLTGPKAVLIAGTTDYAATVTRLEGRHAALSLWRGTEGTLAARRYIGSGAEGIALSPDGRRLAVVRQNGAVGARLVEVFTLPTLGPLFSVALNEDGPASALAFSPDGTWLAVAQSGKVSAVSGLRGETGERQWRMATDEPVSALMYSSDGGTLAFAITGSVAVHVAETGAYLRGMEPAGDAPAAISGLAFTRDGSGLIAGAADTFGLHWQLDSGTLTGRIGPAMGGRLLGVSAAGDAAVFVSKSGGGVQVFDLDGGGLRRGLDAHEFTDVALTPDGIRLMGLVGGAAPGLILADPVNGVAHSVLKRDGEFVSALAFSPDSTRLALAGSGWSGGSAEQQLQIWSWQDGQVTFASDGYGPKGPVAMAWRSDGSALAVQGAGVALRLHDFAAEVMSRELGDASDAVSLAFGENGASLIRVSKEGLVALLDVRSGALRRSWPGDFAALSPNGTELAIGRNAPTPEIILVDPSTGTERLALEMPFARIGPLAYRGEDAEILGLVQPLDTPDIWILALWSAEDGRLLRRFGELDGAPRTMAVSPDGRFVAVAEDGAAHVLLWDIAVDRFLWRLETGAAEVRALAFAPDGLRIAAGLAPAGVVLWDMIDGQVKARLAPFAEGTLAQVGATLFLSDPALLDRVAVRLPDGMLMPALQILRDGLPDFVPTDLPLAEQVTDLLDRLRAGEADARLLLVEGRGLAFDLEFRREVQRQLKSAEFYSGAIDGDIGRGSLRALELFAAGE</sequence>
<feature type="region of interest" description="Disordered" evidence="1">
    <location>
        <begin position="296"/>
        <end position="341"/>
    </location>
</feature>
<evidence type="ECO:0000313" key="3">
    <source>
        <dbReference type="Proteomes" id="UP000198440"/>
    </source>
</evidence>
<dbReference type="InterPro" id="IPR009003">
    <property type="entry name" value="Peptidase_S1_PA"/>
</dbReference>
<dbReference type="InterPro" id="IPR011047">
    <property type="entry name" value="Quinoprotein_ADH-like_sf"/>
</dbReference>
<reference evidence="2 3" key="1">
    <citation type="submission" date="2017-06" db="EMBL/GenBank/DDBJ databases">
        <authorList>
            <person name="Kim H.J."/>
            <person name="Triplett B.A."/>
        </authorList>
    </citation>
    <scope>NUCLEOTIDE SEQUENCE [LARGE SCALE GENOMIC DNA]</scope>
    <source>
        <strain evidence="2 3">DSM 11445</strain>
    </source>
</reference>
<organism evidence="2 3">
    <name type="scientific">Antarctobacter heliothermus</name>
    <dbReference type="NCBI Taxonomy" id="74033"/>
    <lineage>
        <taxon>Bacteria</taxon>
        <taxon>Pseudomonadati</taxon>
        <taxon>Pseudomonadota</taxon>
        <taxon>Alphaproteobacteria</taxon>
        <taxon>Rhodobacterales</taxon>
        <taxon>Roseobacteraceae</taxon>
        <taxon>Antarctobacter</taxon>
    </lineage>
</organism>
<dbReference type="Proteomes" id="UP000198440">
    <property type="component" value="Unassembled WGS sequence"/>
</dbReference>
<evidence type="ECO:0000256" key="1">
    <source>
        <dbReference type="SAM" id="MobiDB-lite"/>
    </source>
</evidence>
<dbReference type="SUPFAM" id="SSF50969">
    <property type="entry name" value="YVTN repeat-like/Quinoprotein amine dehydrogenase"/>
    <property type="match status" value="1"/>
</dbReference>
<dbReference type="SMART" id="SM00320">
    <property type="entry name" value="WD40"/>
    <property type="match status" value="4"/>
</dbReference>
<dbReference type="AlphaFoldDB" id="A0A239H9N3"/>
<dbReference type="OrthoDB" id="235631at2"/>
<dbReference type="Gene3D" id="2.130.10.10">
    <property type="entry name" value="YVTN repeat-like/Quinoprotein amine dehydrogenase"/>
    <property type="match status" value="4"/>
</dbReference>
<dbReference type="GO" id="GO:0006367">
    <property type="term" value="P:transcription initiation at RNA polymerase II promoter"/>
    <property type="evidence" value="ECO:0007669"/>
    <property type="project" value="TreeGrafter"/>
</dbReference>
<dbReference type="SUPFAM" id="SSF50494">
    <property type="entry name" value="Trypsin-like serine proteases"/>
    <property type="match status" value="1"/>
</dbReference>
<dbReference type="PANTHER" id="PTHR19879">
    <property type="entry name" value="TRANSCRIPTION INITIATION FACTOR TFIID"/>
    <property type="match status" value="1"/>
</dbReference>
<dbReference type="EMBL" id="FZON01000032">
    <property type="protein sequence ID" value="SNS77871.1"/>
    <property type="molecule type" value="Genomic_DNA"/>
</dbReference>
<dbReference type="InterPro" id="IPR043504">
    <property type="entry name" value="Peptidase_S1_PA_chymotrypsin"/>
</dbReference>
<gene>
    <name evidence="2" type="ORF">SAMN04488078_10326</name>
</gene>
<dbReference type="InterPro" id="IPR015943">
    <property type="entry name" value="WD40/YVTN_repeat-like_dom_sf"/>
</dbReference>
<dbReference type="RefSeq" id="WP_089278794.1">
    <property type="nucleotide sequence ID" value="NZ_FZON01000032.1"/>
</dbReference>